<dbReference type="EMBL" id="NTJZ01000006">
    <property type="protein sequence ID" value="PDH33777.1"/>
    <property type="molecule type" value="Genomic_DNA"/>
</dbReference>
<dbReference type="PANTHER" id="PTHR23534">
    <property type="entry name" value="MFS PERMEASE"/>
    <property type="match status" value="1"/>
</dbReference>
<feature type="transmembrane region" description="Helical" evidence="4">
    <location>
        <begin position="99"/>
        <end position="116"/>
    </location>
</feature>
<feature type="transmembrane region" description="Helical" evidence="4">
    <location>
        <begin position="137"/>
        <end position="155"/>
    </location>
</feature>
<keyword evidence="2 4" id="KW-1133">Transmembrane helix</keyword>
<evidence type="ECO:0000259" key="5">
    <source>
        <dbReference type="PROSITE" id="PS50850"/>
    </source>
</evidence>
<evidence type="ECO:0000256" key="3">
    <source>
        <dbReference type="ARBA" id="ARBA00023136"/>
    </source>
</evidence>
<dbReference type="AlphaFoldDB" id="A0A2A5WBZ3"/>
<dbReference type="GO" id="GO:0022857">
    <property type="term" value="F:transmembrane transporter activity"/>
    <property type="evidence" value="ECO:0007669"/>
    <property type="project" value="InterPro"/>
</dbReference>
<accession>A0A2A5WBZ3</accession>
<evidence type="ECO:0000256" key="1">
    <source>
        <dbReference type="ARBA" id="ARBA00022692"/>
    </source>
</evidence>
<dbReference type="Pfam" id="PF07690">
    <property type="entry name" value="MFS_1"/>
    <property type="match status" value="1"/>
</dbReference>
<keyword evidence="3 4" id="KW-0472">Membrane</keyword>
<feature type="transmembrane region" description="Helical" evidence="4">
    <location>
        <begin position="305"/>
        <end position="324"/>
    </location>
</feature>
<dbReference type="SUPFAM" id="SSF103473">
    <property type="entry name" value="MFS general substrate transporter"/>
    <property type="match status" value="1"/>
</dbReference>
<feature type="transmembrane region" description="Helical" evidence="4">
    <location>
        <begin position="373"/>
        <end position="391"/>
    </location>
</feature>
<feature type="transmembrane region" description="Helical" evidence="4">
    <location>
        <begin position="12"/>
        <end position="39"/>
    </location>
</feature>
<gene>
    <name evidence="6" type="ORF">CNF02_07035</name>
</gene>
<feature type="transmembrane region" description="Helical" evidence="4">
    <location>
        <begin position="255"/>
        <end position="274"/>
    </location>
</feature>
<dbReference type="InterPro" id="IPR011701">
    <property type="entry name" value="MFS"/>
</dbReference>
<comment type="caution">
    <text evidence="6">The sequence shown here is derived from an EMBL/GenBank/DDBJ whole genome shotgun (WGS) entry which is preliminary data.</text>
</comment>
<feature type="transmembrane region" description="Helical" evidence="4">
    <location>
        <begin position="75"/>
        <end position="93"/>
    </location>
</feature>
<feature type="domain" description="Major facilitator superfamily (MFS) profile" evidence="5">
    <location>
        <begin position="213"/>
        <end position="398"/>
    </location>
</feature>
<dbReference type="InterPro" id="IPR036259">
    <property type="entry name" value="MFS_trans_sf"/>
</dbReference>
<dbReference type="InterPro" id="IPR020846">
    <property type="entry name" value="MFS_dom"/>
</dbReference>
<reference evidence="6 7" key="1">
    <citation type="submission" date="2017-08" db="EMBL/GenBank/DDBJ databases">
        <title>Fine stratification of microbial communities through a metagenomic profile of the photic zone.</title>
        <authorList>
            <person name="Haro-Moreno J.M."/>
            <person name="Lopez-Perez M."/>
            <person name="De La Torre J."/>
            <person name="Picazo A."/>
            <person name="Camacho A."/>
            <person name="Rodriguez-Valera F."/>
        </authorList>
    </citation>
    <scope>NUCLEOTIDE SEQUENCE [LARGE SCALE GENOMIC DNA]</scope>
    <source>
        <strain evidence="6">MED-G28</strain>
    </source>
</reference>
<feature type="transmembrane region" description="Helical" evidence="4">
    <location>
        <begin position="167"/>
        <end position="189"/>
    </location>
</feature>
<dbReference type="PROSITE" id="PS50850">
    <property type="entry name" value="MFS"/>
    <property type="match status" value="1"/>
</dbReference>
<evidence type="ECO:0000313" key="7">
    <source>
        <dbReference type="Proteomes" id="UP000219329"/>
    </source>
</evidence>
<dbReference type="PANTHER" id="PTHR23534:SF1">
    <property type="entry name" value="MAJOR FACILITATOR SUPERFAMILY PROTEIN"/>
    <property type="match status" value="1"/>
</dbReference>
<dbReference type="Proteomes" id="UP000219329">
    <property type="component" value="Unassembled WGS sequence"/>
</dbReference>
<evidence type="ECO:0000256" key="2">
    <source>
        <dbReference type="ARBA" id="ARBA00022989"/>
    </source>
</evidence>
<protein>
    <submittedName>
        <fullName evidence="6">MFS transporter</fullName>
    </submittedName>
</protein>
<name>A0A2A5WBZ3_9GAMM</name>
<dbReference type="Gene3D" id="1.20.1250.20">
    <property type="entry name" value="MFS general substrate transporter like domains"/>
    <property type="match status" value="1"/>
</dbReference>
<keyword evidence="1 4" id="KW-0812">Transmembrane</keyword>
<feature type="transmembrane region" description="Helical" evidence="4">
    <location>
        <begin position="281"/>
        <end position="299"/>
    </location>
</feature>
<evidence type="ECO:0000256" key="4">
    <source>
        <dbReference type="SAM" id="Phobius"/>
    </source>
</evidence>
<feature type="transmembrane region" description="Helical" evidence="4">
    <location>
        <begin position="45"/>
        <end position="68"/>
    </location>
</feature>
<organism evidence="6 7">
    <name type="scientific">OM182 bacterium MED-G28</name>
    <dbReference type="NCBI Taxonomy" id="1986256"/>
    <lineage>
        <taxon>Bacteria</taxon>
        <taxon>Pseudomonadati</taxon>
        <taxon>Pseudomonadota</taxon>
        <taxon>Gammaproteobacteria</taxon>
        <taxon>OMG group</taxon>
        <taxon>OM182 clade</taxon>
    </lineage>
</organism>
<feature type="transmembrane region" description="Helical" evidence="4">
    <location>
        <begin position="345"/>
        <end position="367"/>
    </location>
</feature>
<evidence type="ECO:0000313" key="6">
    <source>
        <dbReference type="EMBL" id="PDH33777.1"/>
    </source>
</evidence>
<proteinExistence type="predicted"/>
<feature type="transmembrane region" description="Helical" evidence="4">
    <location>
        <begin position="214"/>
        <end position="235"/>
    </location>
</feature>
<sequence>MYLKLKNYRTLIVLTLAQCFGQTAALILVLLGGIVGASIAPSMDWATLPIALHIVGLASATIPASYLMSQLGRKAGFLIASALSIVASLLAALSVYIESFVLFCIAAFLIGNYIAFLKQYRFAVAESVPKEQVPKCLSILMLAGIGAAFLGPEVGRRFSVVSGLPNYVGSFLGLATMLLVSFIILLLFYRNTEVKITAHESVVRPLSEIVRQPALILAIASAAVAYSVMSLVMTATPLSMHEIDLHSLENTTRVIQSHILAMYVPSFFSGLLISRFGVMRVIQVGLFFMVVCVIIGWGQPEFIHYWSSLIFLGIGWNFLFLGGTTLLTQSYRSSERFKAQAVNDFLVFGMQAVGSLSAGVLLANIGWNGVMGFALPMLILLAVVLIFSAAGKKSASLN</sequence>